<accession>A0A5C9A2S2</accession>
<protein>
    <submittedName>
        <fullName evidence="3">SDR family oxidoreductase</fullName>
    </submittedName>
</protein>
<comment type="caution">
    <text evidence="3">The sequence shown here is derived from an EMBL/GenBank/DDBJ whole genome shotgun (WGS) entry which is preliminary data.</text>
</comment>
<dbReference type="EMBL" id="VRYZ01000001">
    <property type="protein sequence ID" value="TXS95058.1"/>
    <property type="molecule type" value="Genomic_DNA"/>
</dbReference>
<dbReference type="RefSeq" id="WP_148062898.1">
    <property type="nucleotide sequence ID" value="NZ_VRYZ01000001.1"/>
</dbReference>
<sequence length="259" mass="26625">MTGQLKNKVALVTGGTNGIGEAAVRGLVAEGAQVVFTGGNEEAAARITAETGAQFVKHRVQDAAGWAEVSAAVRSLGRLDLAFANAGIHIGDSDIETVELDAWRSIVDVNLTGAMLTCKHAIALMRQNPEGSGGSIVLNSSINGILALAGDVTYSTTKGALRLLAKSVAVHCAKQKLNIRCNSIHPGVIETPLIKGAINQAPNPAEARKLLESVAPVGRLGSTEEIVSLVIYLATDNARFMTGSELVIDGGATAGLPGV</sequence>
<dbReference type="OrthoDB" id="9803333at2"/>
<dbReference type="AlphaFoldDB" id="A0A5C9A2S2"/>
<dbReference type="Pfam" id="PF13561">
    <property type="entry name" value="adh_short_C2"/>
    <property type="match status" value="1"/>
</dbReference>
<dbReference type="PRINTS" id="PR00081">
    <property type="entry name" value="GDHRDH"/>
</dbReference>
<keyword evidence="4" id="KW-1185">Reference proteome</keyword>
<evidence type="ECO:0000256" key="2">
    <source>
        <dbReference type="ARBA" id="ARBA00023002"/>
    </source>
</evidence>
<keyword evidence="2" id="KW-0560">Oxidoreductase</keyword>
<comment type="similarity">
    <text evidence="1">Belongs to the short-chain dehydrogenases/reductases (SDR) family.</text>
</comment>
<proteinExistence type="inferred from homology"/>
<dbReference type="PROSITE" id="PS00061">
    <property type="entry name" value="ADH_SHORT"/>
    <property type="match status" value="1"/>
</dbReference>
<evidence type="ECO:0000313" key="3">
    <source>
        <dbReference type="EMBL" id="TXS95058.1"/>
    </source>
</evidence>
<evidence type="ECO:0000256" key="1">
    <source>
        <dbReference type="ARBA" id="ARBA00006484"/>
    </source>
</evidence>
<dbReference type="GO" id="GO:0016491">
    <property type="term" value="F:oxidoreductase activity"/>
    <property type="evidence" value="ECO:0007669"/>
    <property type="project" value="UniProtKB-KW"/>
</dbReference>
<gene>
    <name evidence="3" type="ORF">FVW59_03935</name>
</gene>
<evidence type="ECO:0000313" key="4">
    <source>
        <dbReference type="Proteomes" id="UP000321933"/>
    </source>
</evidence>
<dbReference type="Proteomes" id="UP000321933">
    <property type="component" value="Unassembled WGS sequence"/>
</dbReference>
<dbReference type="InterPro" id="IPR036291">
    <property type="entry name" value="NAD(P)-bd_dom_sf"/>
</dbReference>
<reference evidence="3 4" key="1">
    <citation type="submission" date="2019-08" db="EMBL/GenBank/DDBJ databases">
        <title>Parahaliea maris sp. nov., isolated from the surface seawater.</title>
        <authorList>
            <person name="Liu Y."/>
        </authorList>
    </citation>
    <scope>NUCLEOTIDE SEQUENCE [LARGE SCALE GENOMIC DNA]</scope>
    <source>
        <strain evidence="3 4">S2-26</strain>
    </source>
</reference>
<dbReference type="InterPro" id="IPR002347">
    <property type="entry name" value="SDR_fam"/>
</dbReference>
<dbReference type="Gene3D" id="3.40.50.720">
    <property type="entry name" value="NAD(P)-binding Rossmann-like Domain"/>
    <property type="match status" value="1"/>
</dbReference>
<dbReference type="PANTHER" id="PTHR24321:SF15">
    <property type="entry name" value="OXIDOREDUCTASE UCPA"/>
    <property type="match status" value="1"/>
</dbReference>
<dbReference type="InterPro" id="IPR020904">
    <property type="entry name" value="Sc_DH/Rdtase_CS"/>
</dbReference>
<dbReference type="PANTHER" id="PTHR24321">
    <property type="entry name" value="DEHYDROGENASES, SHORT CHAIN"/>
    <property type="match status" value="1"/>
</dbReference>
<dbReference type="SUPFAM" id="SSF51735">
    <property type="entry name" value="NAD(P)-binding Rossmann-fold domains"/>
    <property type="match status" value="1"/>
</dbReference>
<organism evidence="3 4">
    <name type="scientific">Parahaliea aestuarii</name>
    <dbReference type="NCBI Taxonomy" id="1852021"/>
    <lineage>
        <taxon>Bacteria</taxon>
        <taxon>Pseudomonadati</taxon>
        <taxon>Pseudomonadota</taxon>
        <taxon>Gammaproteobacteria</taxon>
        <taxon>Cellvibrionales</taxon>
        <taxon>Halieaceae</taxon>
        <taxon>Parahaliea</taxon>
    </lineage>
</organism>
<dbReference type="FunFam" id="3.40.50.720:FF:000084">
    <property type="entry name" value="Short-chain dehydrogenase reductase"/>
    <property type="match status" value="1"/>
</dbReference>
<name>A0A5C9A2S2_9GAMM</name>